<dbReference type="GO" id="GO:0016301">
    <property type="term" value="F:kinase activity"/>
    <property type="evidence" value="ECO:0007669"/>
    <property type="project" value="UniProtKB-KW"/>
</dbReference>
<dbReference type="RefSeq" id="WP_367853879.1">
    <property type="nucleotide sequence ID" value="NZ_JBFOHK010000002.1"/>
</dbReference>
<dbReference type="InterPro" id="IPR029056">
    <property type="entry name" value="Ribokinase-like"/>
</dbReference>
<dbReference type="Proteomes" id="UP001556220">
    <property type="component" value="Unassembled WGS sequence"/>
</dbReference>
<reference evidence="5 6" key="1">
    <citation type="submission" date="2024-06" db="EMBL/GenBank/DDBJ databases">
        <authorList>
            <person name="Woo H."/>
        </authorList>
    </citation>
    <scope>NUCLEOTIDE SEQUENCE [LARGE SCALE GENOMIC DNA]</scope>
    <source>
        <strain evidence="5 6">Si-c</strain>
    </source>
</reference>
<dbReference type="InterPro" id="IPR011611">
    <property type="entry name" value="PfkB_dom"/>
</dbReference>
<dbReference type="EMBL" id="JBFOHK010000002">
    <property type="protein sequence ID" value="MEW9571807.1"/>
    <property type="molecule type" value="Genomic_DNA"/>
</dbReference>
<accession>A0ABV3QDM8</accession>
<dbReference type="SUPFAM" id="SSF53613">
    <property type="entry name" value="Ribokinase-like"/>
    <property type="match status" value="1"/>
</dbReference>
<evidence type="ECO:0000313" key="5">
    <source>
        <dbReference type="EMBL" id="MEW9571807.1"/>
    </source>
</evidence>
<name>A0ABV3QDM8_9GAMM</name>
<dbReference type="PANTHER" id="PTHR43320:SF2">
    <property type="entry name" value="2-DEHYDRO-3-DEOXYGLUCONOKINASE_2-DEHYDRO-3-DEOXYGALACTONOKINASE"/>
    <property type="match status" value="1"/>
</dbReference>
<evidence type="ECO:0000256" key="3">
    <source>
        <dbReference type="ARBA" id="ARBA00022777"/>
    </source>
</evidence>
<dbReference type="Gene3D" id="3.40.1190.20">
    <property type="match status" value="1"/>
</dbReference>
<keyword evidence="6" id="KW-1185">Reference proteome</keyword>
<organism evidence="5 6">
    <name type="scientific">Rhodanobacter lycopersici</name>
    <dbReference type="NCBI Taxonomy" id="3162487"/>
    <lineage>
        <taxon>Bacteria</taxon>
        <taxon>Pseudomonadati</taxon>
        <taxon>Pseudomonadota</taxon>
        <taxon>Gammaproteobacteria</taxon>
        <taxon>Lysobacterales</taxon>
        <taxon>Rhodanobacteraceae</taxon>
        <taxon>Rhodanobacter</taxon>
    </lineage>
</organism>
<dbReference type="InterPro" id="IPR052700">
    <property type="entry name" value="Carb_kinase_PfkB-like"/>
</dbReference>
<protein>
    <submittedName>
        <fullName evidence="5">PfkB family carbohydrate kinase</fullName>
    </submittedName>
</protein>
<dbReference type="PANTHER" id="PTHR43320">
    <property type="entry name" value="SUGAR KINASE"/>
    <property type="match status" value="1"/>
</dbReference>
<feature type="domain" description="Carbohydrate kinase PfkB" evidence="4">
    <location>
        <begin position="13"/>
        <end position="328"/>
    </location>
</feature>
<dbReference type="Pfam" id="PF00294">
    <property type="entry name" value="PfkB"/>
    <property type="match status" value="1"/>
</dbReference>
<sequence>MMSHDPQTGPGKARIVCFGELLLRLSPPGHELPLQSPRFEARFGGAEANVAVSLAILGHASAMVSALPDHAIGRACAGELRRHGVDTAGLRHAEGRMGLYYLAPGAMQRPAEVIYDRAESVFARSPAAAWDWPRLLAGAQWLHLSGINLALGEATAQAALEAVRAAHAAGVRVSFDCNYRGKLWGARAAQAPALLREIVAGAELVFGGERDIALILGEDFAAVPAGERFGHAAAAAFAAWPKLQCLATTEREQHSVDEQALLGRLARRGRTLATVPRGLAGIVDRIGSGDAFAAGLLHGLLRGMADAAALDFALAAACLKHSVPGDANLLGEADMLALLAGGGFEVRR</sequence>
<keyword evidence="3 5" id="KW-0418">Kinase</keyword>
<evidence type="ECO:0000256" key="1">
    <source>
        <dbReference type="ARBA" id="ARBA00010688"/>
    </source>
</evidence>
<gene>
    <name evidence="5" type="ORF">ABQJ54_08590</name>
</gene>
<proteinExistence type="inferred from homology"/>
<evidence type="ECO:0000256" key="2">
    <source>
        <dbReference type="ARBA" id="ARBA00022679"/>
    </source>
</evidence>
<evidence type="ECO:0000259" key="4">
    <source>
        <dbReference type="Pfam" id="PF00294"/>
    </source>
</evidence>
<evidence type="ECO:0000313" key="6">
    <source>
        <dbReference type="Proteomes" id="UP001556220"/>
    </source>
</evidence>
<keyword evidence="2" id="KW-0808">Transferase</keyword>
<dbReference type="CDD" id="cd01166">
    <property type="entry name" value="KdgK"/>
    <property type="match status" value="1"/>
</dbReference>
<comment type="similarity">
    <text evidence="1">Belongs to the carbohydrate kinase PfkB family.</text>
</comment>
<comment type="caution">
    <text evidence="5">The sequence shown here is derived from an EMBL/GenBank/DDBJ whole genome shotgun (WGS) entry which is preliminary data.</text>
</comment>